<evidence type="ECO:0000313" key="2">
    <source>
        <dbReference type="EMBL" id="TKW41841.1"/>
    </source>
</evidence>
<dbReference type="PANTHER" id="PTHR33306:SF18">
    <property type="entry name" value="OS02G0775300 PROTEIN"/>
    <property type="match status" value="1"/>
</dbReference>
<dbReference type="Proteomes" id="UP000298652">
    <property type="component" value="Chromosome 1"/>
</dbReference>
<gene>
    <name evidence="2" type="ORF">SEVIR_1G343900v2</name>
</gene>
<protein>
    <submittedName>
        <fullName evidence="2">Uncharacterized protein</fullName>
    </submittedName>
</protein>
<dbReference type="AlphaFoldDB" id="A0A4U6WG76"/>
<sequence>MASGGGYYYDQTTATYLPAPAPRATSFHLLLFLATAALLGATSFYSRYESAVESLVDQVRIAVVLSPLLLLLAVQYWAATSGARTRGGGVSSLLLGDQPSWYGGGGWGQQQRDGAGASSSPWGVALALALVLLLVSYQSCFRNLWFPLVSRRW</sequence>
<accession>A0A4U6WG76</accession>
<feature type="transmembrane region" description="Helical" evidence="1">
    <location>
        <begin position="58"/>
        <end position="78"/>
    </location>
</feature>
<evidence type="ECO:0000313" key="3">
    <source>
        <dbReference type="Proteomes" id="UP000298652"/>
    </source>
</evidence>
<feature type="transmembrane region" description="Helical" evidence="1">
    <location>
        <begin position="122"/>
        <end position="145"/>
    </location>
</feature>
<keyword evidence="3" id="KW-1185">Reference proteome</keyword>
<name>A0A4U6WG76_SETVI</name>
<dbReference type="OMA" id="QYWAATS"/>
<feature type="transmembrane region" description="Helical" evidence="1">
    <location>
        <begin position="27"/>
        <end position="46"/>
    </location>
</feature>
<keyword evidence="1" id="KW-0812">Transmembrane</keyword>
<dbReference type="PANTHER" id="PTHR33306">
    <property type="entry name" value="EXPRESSED PROTEIN-RELATED-RELATED"/>
    <property type="match status" value="1"/>
</dbReference>
<dbReference type="EMBL" id="CM016552">
    <property type="protein sequence ID" value="TKW41841.1"/>
    <property type="molecule type" value="Genomic_DNA"/>
</dbReference>
<dbReference type="Gramene" id="TKW41841">
    <property type="protein sequence ID" value="TKW41841"/>
    <property type="gene ID" value="SEVIR_1G343900v2"/>
</dbReference>
<proteinExistence type="predicted"/>
<keyword evidence="1" id="KW-1133">Transmembrane helix</keyword>
<evidence type="ECO:0000256" key="1">
    <source>
        <dbReference type="SAM" id="Phobius"/>
    </source>
</evidence>
<keyword evidence="1" id="KW-0472">Membrane</keyword>
<reference evidence="2" key="1">
    <citation type="submission" date="2019-03" db="EMBL/GenBank/DDBJ databases">
        <title>WGS assembly of Setaria viridis.</title>
        <authorList>
            <person name="Huang P."/>
            <person name="Jenkins J."/>
            <person name="Grimwood J."/>
            <person name="Barry K."/>
            <person name="Healey A."/>
            <person name="Mamidi S."/>
            <person name="Sreedasyam A."/>
            <person name="Shu S."/>
            <person name="Feldman M."/>
            <person name="Wu J."/>
            <person name="Yu Y."/>
            <person name="Chen C."/>
            <person name="Johnson J."/>
            <person name="Rokhsar D."/>
            <person name="Baxter I."/>
            <person name="Schmutz J."/>
            <person name="Brutnell T."/>
            <person name="Kellogg E."/>
        </authorList>
    </citation>
    <scope>NUCLEOTIDE SEQUENCE [LARGE SCALE GENOMIC DNA]</scope>
</reference>
<organism evidence="2 3">
    <name type="scientific">Setaria viridis</name>
    <name type="common">Green bristlegrass</name>
    <name type="synonym">Setaria italica subsp. viridis</name>
    <dbReference type="NCBI Taxonomy" id="4556"/>
    <lineage>
        <taxon>Eukaryota</taxon>
        <taxon>Viridiplantae</taxon>
        <taxon>Streptophyta</taxon>
        <taxon>Embryophyta</taxon>
        <taxon>Tracheophyta</taxon>
        <taxon>Spermatophyta</taxon>
        <taxon>Magnoliopsida</taxon>
        <taxon>Liliopsida</taxon>
        <taxon>Poales</taxon>
        <taxon>Poaceae</taxon>
        <taxon>PACMAD clade</taxon>
        <taxon>Panicoideae</taxon>
        <taxon>Panicodae</taxon>
        <taxon>Paniceae</taxon>
        <taxon>Cenchrinae</taxon>
        <taxon>Setaria</taxon>
    </lineage>
</organism>